<gene>
    <name evidence="2" type="ORF">GOODEAATRI_000798</name>
</gene>
<name>A0ABV0PAA0_9TELE</name>
<feature type="transmembrane region" description="Helical" evidence="1">
    <location>
        <begin position="61"/>
        <end position="81"/>
    </location>
</feature>
<evidence type="ECO:0000313" key="3">
    <source>
        <dbReference type="Proteomes" id="UP001476798"/>
    </source>
</evidence>
<keyword evidence="1" id="KW-0472">Membrane</keyword>
<dbReference type="EMBL" id="JAHRIO010069989">
    <property type="protein sequence ID" value="MEQ2180390.1"/>
    <property type="molecule type" value="Genomic_DNA"/>
</dbReference>
<protein>
    <submittedName>
        <fullName evidence="2">Uncharacterized protein</fullName>
    </submittedName>
</protein>
<keyword evidence="3" id="KW-1185">Reference proteome</keyword>
<comment type="caution">
    <text evidence="2">The sequence shown here is derived from an EMBL/GenBank/DDBJ whole genome shotgun (WGS) entry which is preliminary data.</text>
</comment>
<evidence type="ECO:0000256" key="1">
    <source>
        <dbReference type="SAM" id="Phobius"/>
    </source>
</evidence>
<sequence>MCAQHANTHATSYRKTEKVPNPIFPSCTVYRRETQGRDGMRQTFAFLVPGTTSKCKLRGKCFGVTLSFLLSLSALSFLPLLPLPLLATHKLHLAPSSNDSQFTKLG</sequence>
<dbReference type="Proteomes" id="UP001476798">
    <property type="component" value="Unassembled WGS sequence"/>
</dbReference>
<evidence type="ECO:0000313" key="2">
    <source>
        <dbReference type="EMBL" id="MEQ2180390.1"/>
    </source>
</evidence>
<proteinExistence type="predicted"/>
<organism evidence="2 3">
    <name type="scientific">Goodea atripinnis</name>
    <dbReference type="NCBI Taxonomy" id="208336"/>
    <lineage>
        <taxon>Eukaryota</taxon>
        <taxon>Metazoa</taxon>
        <taxon>Chordata</taxon>
        <taxon>Craniata</taxon>
        <taxon>Vertebrata</taxon>
        <taxon>Euteleostomi</taxon>
        <taxon>Actinopterygii</taxon>
        <taxon>Neopterygii</taxon>
        <taxon>Teleostei</taxon>
        <taxon>Neoteleostei</taxon>
        <taxon>Acanthomorphata</taxon>
        <taxon>Ovalentaria</taxon>
        <taxon>Atherinomorphae</taxon>
        <taxon>Cyprinodontiformes</taxon>
        <taxon>Goodeidae</taxon>
        <taxon>Goodea</taxon>
    </lineage>
</organism>
<keyword evidence="1" id="KW-1133">Transmembrane helix</keyword>
<keyword evidence="1" id="KW-0812">Transmembrane</keyword>
<reference evidence="2 3" key="1">
    <citation type="submission" date="2021-06" db="EMBL/GenBank/DDBJ databases">
        <authorList>
            <person name="Palmer J.M."/>
        </authorList>
    </citation>
    <scope>NUCLEOTIDE SEQUENCE [LARGE SCALE GENOMIC DNA]</scope>
    <source>
        <strain evidence="2 3">GA_2019</strain>
        <tissue evidence="2">Muscle</tissue>
    </source>
</reference>
<accession>A0ABV0PAA0</accession>